<proteinExistence type="predicted"/>
<dbReference type="EMBL" id="JAKELL010000340">
    <property type="protein sequence ID" value="KAH8977264.1"/>
    <property type="molecule type" value="Genomic_DNA"/>
</dbReference>
<evidence type="ECO:0000313" key="2">
    <source>
        <dbReference type="EMBL" id="KAH8977264.1"/>
    </source>
</evidence>
<reference evidence="2" key="1">
    <citation type="submission" date="2022-01" db="EMBL/GenBank/DDBJ databases">
        <title>Comparative genomics reveals a dynamic genome evolution in the ectomycorrhizal milk-cap (Lactarius) mushrooms.</title>
        <authorList>
            <consortium name="DOE Joint Genome Institute"/>
            <person name="Lebreton A."/>
            <person name="Tang N."/>
            <person name="Kuo A."/>
            <person name="LaButti K."/>
            <person name="Drula E."/>
            <person name="Barry K."/>
            <person name="Clum A."/>
            <person name="Lipzen A."/>
            <person name="Mousain D."/>
            <person name="Ng V."/>
            <person name="Wang R."/>
            <person name="Wang X."/>
            <person name="Dai Y."/>
            <person name="Henrissat B."/>
            <person name="Grigoriev I.V."/>
            <person name="Guerin-Laguette A."/>
            <person name="Yu F."/>
            <person name="Martin F.M."/>
        </authorList>
    </citation>
    <scope>NUCLEOTIDE SEQUENCE</scope>
    <source>
        <strain evidence="2">QP</strain>
    </source>
</reference>
<gene>
    <name evidence="2" type="ORF">EDB92DRAFT_1958498</name>
</gene>
<protein>
    <submittedName>
        <fullName evidence="2">Uncharacterized protein</fullName>
    </submittedName>
</protein>
<dbReference type="Proteomes" id="UP001201163">
    <property type="component" value="Unassembled WGS sequence"/>
</dbReference>
<sequence length="246" mass="26936">MALGSTKHLQHYFTKMGHIRNFRSNAQRKGLISAIGSCACIGSNLSLGSLPEHEHPPSLALPAASFPPFKRYVATSKVDPETSSPAPRTGSTQHHWPGHTTPSSSPDVLRSTHAIRSVRNYLNPDEHDRTQPRQRFLPTLLSTSEPQKRRVSSGTDPTNPLVHILCATLNVLTVLPQLEESAHLPDKTTGGPFSASVMRAGGRRELILEDEFEESGRVLRAMGRAPSALQRVKTCSSMYSPAGHRR</sequence>
<feature type="region of interest" description="Disordered" evidence="1">
    <location>
        <begin position="76"/>
        <end position="156"/>
    </location>
</feature>
<dbReference type="AlphaFoldDB" id="A0AAD4Q743"/>
<evidence type="ECO:0000256" key="1">
    <source>
        <dbReference type="SAM" id="MobiDB-lite"/>
    </source>
</evidence>
<feature type="compositionally biased region" description="Polar residues" evidence="1">
    <location>
        <begin position="81"/>
        <end position="106"/>
    </location>
</feature>
<name>A0AAD4Q743_9AGAM</name>
<accession>A0AAD4Q743</accession>
<comment type="caution">
    <text evidence="2">The sequence shown here is derived from an EMBL/GenBank/DDBJ whole genome shotgun (WGS) entry which is preliminary data.</text>
</comment>
<keyword evidence="3" id="KW-1185">Reference proteome</keyword>
<organism evidence="2 3">
    <name type="scientific">Lactarius akahatsu</name>
    <dbReference type="NCBI Taxonomy" id="416441"/>
    <lineage>
        <taxon>Eukaryota</taxon>
        <taxon>Fungi</taxon>
        <taxon>Dikarya</taxon>
        <taxon>Basidiomycota</taxon>
        <taxon>Agaricomycotina</taxon>
        <taxon>Agaricomycetes</taxon>
        <taxon>Russulales</taxon>
        <taxon>Russulaceae</taxon>
        <taxon>Lactarius</taxon>
    </lineage>
</organism>
<evidence type="ECO:0000313" key="3">
    <source>
        <dbReference type="Proteomes" id="UP001201163"/>
    </source>
</evidence>